<protein>
    <submittedName>
        <fullName evidence="1">Uncharacterized protein</fullName>
    </submittedName>
</protein>
<dbReference type="AlphaFoldDB" id="A0A654FM43"/>
<dbReference type="EMBL" id="CACRSJ010000109">
    <property type="protein sequence ID" value="VYS61899.1"/>
    <property type="molecule type" value="Genomic_DNA"/>
</dbReference>
<proteinExistence type="predicted"/>
<evidence type="ECO:0000313" key="2">
    <source>
        <dbReference type="Proteomes" id="UP000426265"/>
    </source>
</evidence>
<name>A0A654FM43_ARATH</name>
<dbReference type="Proteomes" id="UP000426265">
    <property type="component" value="Unassembled WGS sequence"/>
</dbReference>
<evidence type="ECO:0000313" key="1">
    <source>
        <dbReference type="EMBL" id="VYS61899.1"/>
    </source>
</evidence>
<reference evidence="1 2" key="1">
    <citation type="submission" date="2019-11" db="EMBL/GenBank/DDBJ databases">
        <authorList>
            <person name="Jiao W.-B."/>
            <person name="Schneeberger K."/>
        </authorList>
    </citation>
    <scope>NUCLEOTIDE SEQUENCE [LARGE SCALE GENOMIC DNA]</scope>
    <source>
        <strain evidence="2">cv. An-1</strain>
    </source>
</reference>
<sequence>MDEDDSLNALSQTALSSGTPSRIVLNKEYLKRGQNKKGYIYGLGSVQYRDINPSQKVATTMSHNLDNEMRMNGLEKNNHALKEHNEALKEDMVVLKTGVGRVMDELATARLALNAIMKSLEFNLMWTAARRDGSFALVAGRDGSPPPDALIHFKY</sequence>
<organism evidence="1 2">
    <name type="scientific">Arabidopsis thaliana</name>
    <name type="common">Mouse-ear cress</name>
    <dbReference type="NCBI Taxonomy" id="3702"/>
    <lineage>
        <taxon>Eukaryota</taxon>
        <taxon>Viridiplantae</taxon>
        <taxon>Streptophyta</taxon>
        <taxon>Embryophyta</taxon>
        <taxon>Tracheophyta</taxon>
        <taxon>Spermatophyta</taxon>
        <taxon>Magnoliopsida</taxon>
        <taxon>eudicotyledons</taxon>
        <taxon>Gunneridae</taxon>
        <taxon>Pentapetalae</taxon>
        <taxon>rosids</taxon>
        <taxon>malvids</taxon>
        <taxon>Brassicales</taxon>
        <taxon>Brassicaceae</taxon>
        <taxon>Camelineae</taxon>
        <taxon>Arabidopsis</taxon>
    </lineage>
</organism>
<accession>A0A654FM43</accession>
<dbReference type="ExpressionAtlas" id="A0A654FM43">
    <property type="expression patterns" value="differential"/>
</dbReference>
<gene>
    <name evidence="1" type="ORF">AN1_LOCUS17328</name>
</gene>